<dbReference type="AlphaFoldDB" id="A0A1J0EKF8"/>
<accession>A0A1J0EKF8</accession>
<reference evidence="3" key="1">
    <citation type="submission" date="2016-10" db="EMBL/GenBank/DDBJ databases">
        <title>Pseudomonas frederiksbergensis ERGS4:02 complete genome.</title>
        <authorList>
            <person name="Kumar R."/>
            <person name="Acharya V."/>
            <person name="Singh D."/>
        </authorList>
    </citation>
    <scope>NUCLEOTIDE SEQUENCE [LARGE SCALE GENOMIC DNA]</scope>
    <source>
        <strain evidence="3">ERGS4:02</strain>
    </source>
</reference>
<dbReference type="EMBL" id="CP017886">
    <property type="protein sequence ID" value="APC16308.1"/>
    <property type="molecule type" value="Genomic_DNA"/>
</dbReference>
<dbReference type="GeneID" id="46908855"/>
<evidence type="ECO:0000256" key="1">
    <source>
        <dbReference type="SAM" id="SignalP"/>
    </source>
</evidence>
<gene>
    <name evidence="2" type="ORF">BLL42_11425</name>
</gene>
<feature type="chain" id="PRO_5009610896" evidence="1">
    <location>
        <begin position="23"/>
        <end position="180"/>
    </location>
</feature>
<keyword evidence="1" id="KW-0732">Signal</keyword>
<evidence type="ECO:0000313" key="3">
    <source>
        <dbReference type="Proteomes" id="UP000182567"/>
    </source>
</evidence>
<sequence length="180" mass="19146">MKVVNGLLGILLGLAVSLSAHAVADSPKHAFKNSYDQLLEELPNVRSQLTETDTDGLKRWVGTVPVGSAASIVQISGKGKDAITELTVMLLFTATTTNADYDNAEALRDVLFQGLLGRGAAFGLVNDFWVHELARQQPIIRAGGKPKSGVKTVGKGTSQVSLELVNTPQGLMAIYSMKLL</sequence>
<proteinExistence type="predicted"/>
<organism evidence="2 3">
    <name type="scientific">Pseudomonas frederiksbergensis</name>
    <dbReference type="NCBI Taxonomy" id="104087"/>
    <lineage>
        <taxon>Bacteria</taxon>
        <taxon>Pseudomonadati</taxon>
        <taxon>Pseudomonadota</taxon>
        <taxon>Gammaproteobacteria</taxon>
        <taxon>Pseudomonadales</taxon>
        <taxon>Pseudomonadaceae</taxon>
        <taxon>Pseudomonas</taxon>
    </lineage>
</organism>
<name>A0A1J0EKF8_9PSED</name>
<evidence type="ECO:0000313" key="2">
    <source>
        <dbReference type="EMBL" id="APC16308.1"/>
    </source>
</evidence>
<feature type="signal peptide" evidence="1">
    <location>
        <begin position="1"/>
        <end position="22"/>
    </location>
</feature>
<dbReference type="Proteomes" id="UP000182567">
    <property type="component" value="Chromosome"/>
</dbReference>
<dbReference type="RefSeq" id="WP_071552231.1">
    <property type="nucleotide sequence ID" value="NZ_CP017886.1"/>
</dbReference>
<protein>
    <submittedName>
        <fullName evidence="2">Uncharacterized protein</fullName>
    </submittedName>
</protein>